<organism evidence="2">
    <name type="scientific">Rhizophora mucronata</name>
    <name type="common">Asiatic mangrove</name>
    <dbReference type="NCBI Taxonomy" id="61149"/>
    <lineage>
        <taxon>Eukaryota</taxon>
        <taxon>Viridiplantae</taxon>
        <taxon>Streptophyta</taxon>
        <taxon>Embryophyta</taxon>
        <taxon>Tracheophyta</taxon>
        <taxon>Spermatophyta</taxon>
        <taxon>Magnoliopsida</taxon>
        <taxon>eudicotyledons</taxon>
        <taxon>Gunneridae</taxon>
        <taxon>Pentapetalae</taxon>
        <taxon>rosids</taxon>
        <taxon>fabids</taxon>
        <taxon>Malpighiales</taxon>
        <taxon>Rhizophoraceae</taxon>
        <taxon>Rhizophora</taxon>
    </lineage>
</organism>
<dbReference type="PANTHER" id="PTHR33167">
    <property type="entry name" value="TRANSCRIPTION FACTOR, PUTATIVE (DUF863)-RELATED"/>
    <property type="match status" value="1"/>
</dbReference>
<feature type="region of interest" description="Disordered" evidence="1">
    <location>
        <begin position="480"/>
        <end position="501"/>
    </location>
</feature>
<dbReference type="PANTHER" id="PTHR33167:SF29">
    <property type="entry name" value="T28K15.14 PROTEIN"/>
    <property type="match status" value="1"/>
</dbReference>
<name>A0A2P2Q2U2_RHIMU</name>
<protein>
    <submittedName>
        <fullName evidence="2">Uncharacterized protein</fullName>
    </submittedName>
</protein>
<evidence type="ECO:0000256" key="1">
    <source>
        <dbReference type="SAM" id="MobiDB-lite"/>
    </source>
</evidence>
<feature type="region of interest" description="Disordered" evidence="1">
    <location>
        <begin position="699"/>
        <end position="723"/>
    </location>
</feature>
<dbReference type="Pfam" id="PF05904">
    <property type="entry name" value="DUF863"/>
    <property type="match status" value="1"/>
</dbReference>
<dbReference type="InterPro" id="IPR008581">
    <property type="entry name" value="DUF863_pln"/>
</dbReference>
<feature type="compositionally biased region" description="Basic residues" evidence="1">
    <location>
        <begin position="704"/>
        <end position="723"/>
    </location>
</feature>
<evidence type="ECO:0000313" key="2">
    <source>
        <dbReference type="EMBL" id="MBX61311.1"/>
    </source>
</evidence>
<accession>A0A2P2Q2U2</accession>
<dbReference type="EMBL" id="GGEC01080827">
    <property type="protein sequence ID" value="MBX61311.1"/>
    <property type="molecule type" value="Transcribed_RNA"/>
</dbReference>
<proteinExistence type="predicted"/>
<reference evidence="2" key="1">
    <citation type="submission" date="2018-02" db="EMBL/GenBank/DDBJ databases">
        <title>Rhizophora mucronata_Transcriptome.</title>
        <authorList>
            <person name="Meera S.P."/>
            <person name="Sreeshan A."/>
            <person name="Augustine A."/>
        </authorList>
    </citation>
    <scope>NUCLEOTIDE SEQUENCE</scope>
    <source>
        <tissue evidence="2">Leaf</tissue>
    </source>
</reference>
<sequence>MLMLGDLDLNSVPRCTDSLKEVVKLTMLEQEVVFRKQVHELHQLYWQQESLMKDLAYTGCNRYTPCNSKAQCFLPSLTNPTRHETLAKEARFSSVPEEESKPLGSWEVLEEHQGTYCGLQKRSPVLQLSADEFINHVEEHQRKKENVWNHVKENMDLEHPACTAFSLVPEELKLSLSIQPDNTRSKDTMANLFDKKTDCFSQRVIDLEDSAKRMSEGYEKSKRNSTSKLESQVSDFVNPIILTSEKKDSFHPISTSGSFRQPSECCQGQIFSGDGIRKCYDDIKGNGPSVEEQQSIPHQRRHLDLNENLDHSSCYTNDPMLATPTAASSADGSTGFISNFQRGTFPITFWEKEVNKSSSKKSDIIEEDNCANFAHMDLNSARETEETSIRIPNCNEGSCGKVSLIGPDSTSRPPVGMFECVGRCSSNHRNENADLKSNHVNDVSHNSQHFFTATGEVNSQKSVECTGFPCTDCSQNKFQDQRSNNPPAQCKSFSISDTDTSSGKTAHSCITTDVSNQHSSANIGSQVADVLSGACNQRTVDSGDLNNKCSDKQQKWAEADNLIQEAAESLICISLCNSACYQDFSTKAGSKEPKVDKQEQPHYSSDTFELIALQLTENNLTDDSASSKPLEVNDAESKNFGLKLRRGRRLKDFQREILPGLASLSVHEIQEDITIMEGALRSREYRKIRAMMGNLGENYSPLTRSKRSRHNYATRRNSWRKLS</sequence>
<dbReference type="AlphaFoldDB" id="A0A2P2Q2U2"/>